<dbReference type="EMBL" id="CAJOBD010007131">
    <property type="protein sequence ID" value="CAF4078845.1"/>
    <property type="molecule type" value="Genomic_DNA"/>
</dbReference>
<dbReference type="Proteomes" id="UP000663836">
    <property type="component" value="Unassembled WGS sequence"/>
</dbReference>
<reference evidence="1" key="1">
    <citation type="submission" date="2021-02" db="EMBL/GenBank/DDBJ databases">
        <authorList>
            <person name="Nowell W R."/>
        </authorList>
    </citation>
    <scope>NUCLEOTIDE SEQUENCE</scope>
</reference>
<evidence type="ECO:0000313" key="3">
    <source>
        <dbReference type="Proteomes" id="UP000663864"/>
    </source>
</evidence>
<dbReference type="EMBL" id="CAJNOT010000130">
    <property type="protein sequence ID" value="CAF0855152.1"/>
    <property type="molecule type" value="Genomic_DNA"/>
</dbReference>
<dbReference type="Proteomes" id="UP000663864">
    <property type="component" value="Unassembled WGS sequence"/>
</dbReference>
<accession>A0A813WS19</accession>
<name>A0A813WS19_9BILA</name>
<sequence length="236" mass="28270">MTVSETVPNVLRQLETILLDGNYYDEKLYFLDDRQHSESNTLILKWLLNMVDIYGFIPYFIKTDYPEAILEWMKKVRHIEEKISLEIWLLVINILYNFVRHWIGIKALNKLKTLTILKEWKNRYFSELPSADMMKTFEEIFVTYYLLYVLLLEPIEMKKENMTTKGILFNLDLVQIDLESIDDNNTEIECDHVKVMISYAHKDTKLCQQLVSKLQNRVRGDIWVDFIKLKPPYEDD</sequence>
<evidence type="ECO:0000313" key="2">
    <source>
        <dbReference type="EMBL" id="CAF4078845.1"/>
    </source>
</evidence>
<comment type="caution">
    <text evidence="1">The sequence shown here is derived from an EMBL/GenBank/DDBJ whole genome shotgun (WGS) entry which is preliminary data.</text>
</comment>
<gene>
    <name evidence="2" type="ORF">JBS370_LOCUS30585</name>
    <name evidence="1" type="ORF">ZHD862_LOCUS5080</name>
</gene>
<protein>
    <submittedName>
        <fullName evidence="1">Uncharacterized protein</fullName>
    </submittedName>
</protein>
<dbReference type="AlphaFoldDB" id="A0A813WS19"/>
<evidence type="ECO:0000313" key="1">
    <source>
        <dbReference type="EMBL" id="CAF0855152.1"/>
    </source>
</evidence>
<proteinExistence type="predicted"/>
<organism evidence="1 3">
    <name type="scientific">Rotaria sordida</name>
    <dbReference type="NCBI Taxonomy" id="392033"/>
    <lineage>
        <taxon>Eukaryota</taxon>
        <taxon>Metazoa</taxon>
        <taxon>Spiralia</taxon>
        <taxon>Gnathifera</taxon>
        <taxon>Rotifera</taxon>
        <taxon>Eurotatoria</taxon>
        <taxon>Bdelloidea</taxon>
        <taxon>Philodinida</taxon>
        <taxon>Philodinidae</taxon>
        <taxon>Rotaria</taxon>
    </lineage>
</organism>